<keyword evidence="2" id="KW-1133">Transmembrane helix</keyword>
<feature type="region of interest" description="Disordered" evidence="1">
    <location>
        <begin position="65"/>
        <end position="133"/>
    </location>
</feature>
<protein>
    <submittedName>
        <fullName evidence="3">Uncharacterized protein</fullName>
    </submittedName>
</protein>
<dbReference type="EMBL" id="JAAAHY010001896">
    <property type="protein sequence ID" value="KAF9946216.1"/>
    <property type="molecule type" value="Genomic_DNA"/>
</dbReference>
<organism evidence="3 4">
    <name type="scientific">Mortierella alpina</name>
    <name type="common">Oleaginous fungus</name>
    <name type="synonym">Mortierella renispora</name>
    <dbReference type="NCBI Taxonomy" id="64518"/>
    <lineage>
        <taxon>Eukaryota</taxon>
        <taxon>Fungi</taxon>
        <taxon>Fungi incertae sedis</taxon>
        <taxon>Mucoromycota</taxon>
        <taxon>Mortierellomycotina</taxon>
        <taxon>Mortierellomycetes</taxon>
        <taxon>Mortierellales</taxon>
        <taxon>Mortierellaceae</taxon>
        <taxon>Mortierella</taxon>
    </lineage>
</organism>
<keyword evidence="2" id="KW-0472">Membrane</keyword>
<proteinExistence type="predicted"/>
<evidence type="ECO:0000256" key="1">
    <source>
        <dbReference type="SAM" id="MobiDB-lite"/>
    </source>
</evidence>
<feature type="compositionally biased region" description="Low complexity" evidence="1">
    <location>
        <begin position="158"/>
        <end position="173"/>
    </location>
</feature>
<feature type="compositionally biased region" description="Polar residues" evidence="1">
    <location>
        <begin position="97"/>
        <end position="107"/>
    </location>
</feature>
<sequence>MVLLSVPLIFVRSHCGTRLGSLRNTLLISTRPTALALLVWTATSTTLTTVAEGAPLTLAPRGVQNANAASGDDAPLDSVAHKKSPKSSVSPTVANPHVNSDASSSASGPVHRTTPAPSSKQLHQNQAADGSSIEGHEAKSVAQVGPTAQGGMDDGQGSSPSASASPSIASPSAQDHGGHSQGPLVWVLTSVAAVVAIGVVVVGTVVARRNRSKKEPARKGSFFVGFEDVHRQRLGKGKPWQVHSQSTTAPGSPSVEREQFWNPLP</sequence>
<accession>A0A9P6ISN3</accession>
<evidence type="ECO:0000313" key="3">
    <source>
        <dbReference type="EMBL" id="KAF9946216.1"/>
    </source>
</evidence>
<keyword evidence="2" id="KW-0812">Transmembrane</keyword>
<feature type="transmembrane region" description="Helical" evidence="2">
    <location>
        <begin position="184"/>
        <end position="207"/>
    </location>
</feature>
<dbReference type="OrthoDB" id="10406732at2759"/>
<comment type="caution">
    <text evidence="3">The sequence shown here is derived from an EMBL/GenBank/DDBJ whole genome shotgun (WGS) entry which is preliminary data.</text>
</comment>
<name>A0A9P6ISN3_MORAP</name>
<evidence type="ECO:0000256" key="2">
    <source>
        <dbReference type="SAM" id="Phobius"/>
    </source>
</evidence>
<reference evidence="3" key="1">
    <citation type="journal article" date="2020" name="Fungal Divers.">
        <title>Resolving the Mortierellaceae phylogeny through synthesis of multi-gene phylogenetics and phylogenomics.</title>
        <authorList>
            <person name="Vandepol N."/>
            <person name="Liber J."/>
            <person name="Desiro A."/>
            <person name="Na H."/>
            <person name="Kennedy M."/>
            <person name="Barry K."/>
            <person name="Grigoriev I.V."/>
            <person name="Miller A.N."/>
            <person name="O'Donnell K."/>
            <person name="Stajich J.E."/>
            <person name="Bonito G."/>
        </authorList>
    </citation>
    <scope>NUCLEOTIDE SEQUENCE</scope>
    <source>
        <strain evidence="3">CK1249</strain>
    </source>
</reference>
<evidence type="ECO:0000313" key="4">
    <source>
        <dbReference type="Proteomes" id="UP000738359"/>
    </source>
</evidence>
<dbReference type="Proteomes" id="UP000738359">
    <property type="component" value="Unassembled WGS sequence"/>
</dbReference>
<keyword evidence="4" id="KW-1185">Reference proteome</keyword>
<feature type="compositionally biased region" description="Polar residues" evidence="1">
    <location>
        <begin position="115"/>
        <end position="129"/>
    </location>
</feature>
<feature type="region of interest" description="Disordered" evidence="1">
    <location>
        <begin position="235"/>
        <end position="265"/>
    </location>
</feature>
<gene>
    <name evidence="3" type="ORF">BGZ70_003330</name>
</gene>
<feature type="compositionally biased region" description="Polar residues" evidence="1">
    <location>
        <begin position="242"/>
        <end position="251"/>
    </location>
</feature>
<feature type="region of interest" description="Disordered" evidence="1">
    <location>
        <begin position="145"/>
        <end position="179"/>
    </location>
</feature>
<dbReference type="AlphaFoldDB" id="A0A9P6ISN3"/>